<feature type="domain" description="Calcineurin-like phosphoesterase" evidence="1">
    <location>
        <begin position="436"/>
        <end position="580"/>
    </location>
</feature>
<dbReference type="SUPFAM" id="SSF52540">
    <property type="entry name" value="P-loop containing nucleoside triphosphate hydrolases"/>
    <property type="match status" value="1"/>
</dbReference>
<evidence type="ECO:0000313" key="3">
    <source>
        <dbReference type="Proteomes" id="UP000011721"/>
    </source>
</evidence>
<dbReference type="HOGENOM" id="CLU_397265_0_0_7"/>
<keyword evidence="3" id="KW-1185">Reference proteome</keyword>
<organism evidence="2 3">
    <name type="scientific">Desulfocapsa sulfexigens (strain DSM 10523 / SB164P1)</name>
    <dbReference type="NCBI Taxonomy" id="1167006"/>
    <lineage>
        <taxon>Bacteria</taxon>
        <taxon>Pseudomonadati</taxon>
        <taxon>Thermodesulfobacteriota</taxon>
        <taxon>Desulfobulbia</taxon>
        <taxon>Desulfobulbales</taxon>
        <taxon>Desulfocapsaceae</taxon>
        <taxon>Desulfocapsa</taxon>
    </lineage>
</organism>
<accession>M1P4K4</accession>
<dbReference type="SUPFAM" id="SSF56300">
    <property type="entry name" value="Metallo-dependent phosphatases"/>
    <property type="match status" value="1"/>
</dbReference>
<dbReference type="OrthoDB" id="5427983at2"/>
<dbReference type="Proteomes" id="UP000011721">
    <property type="component" value="Chromosome"/>
</dbReference>
<dbReference type="EMBL" id="CP003985">
    <property type="protein sequence ID" value="AGF76627.1"/>
    <property type="molecule type" value="Genomic_DNA"/>
</dbReference>
<dbReference type="InterPro" id="IPR004843">
    <property type="entry name" value="Calcineurin-like_PHP"/>
</dbReference>
<name>M1P4K4_DESSD</name>
<dbReference type="Gene3D" id="3.60.21.10">
    <property type="match status" value="1"/>
</dbReference>
<sequence length="693" mass="80505">MLDPLKKNLVPIEHLQNIRGVQLPVRLNFVQLVVTGPPGAGKTYYINHVHGWPNEGYVDLTRKGWWKDQTLTYRPREVHLGFPFKGFSEALTVFDKEWLEAEEPLFLELEKIQIPPEKKYFFQTDWRNRYIFEFLLPDPQTIFRQRMERHKEGYFPVDKNLTLEMVIRQVDIYREVALYMHQAKMQVYVRGGLNKPPMRIAGKDDVNVPKWAREESDHQRDLKTFSGWKSLLLRRDPIEWFTVTDKLQVLDKDCRIPHDGKTFEMIIGEQKLVFHPEIPIGVKKKNIQKNWLISPSKACTADTINGFARIRVGERVLIGRDNHQYDEIFHFPNSVAKRHLTVMNIKGDLRISPLDGNTPIQIVRSGEQDIRERIGTNRYNAILGIREIYGESITMLPPLEAMESIKEVNTILSSEPYREKDDNGASGALLELPDDLRLLIVGDLHARVDNFLKILNENCLLAHLASNRAALIILGDAIHSELPKEMEDMDSSILMMDLIFKMKCHFPENFFYLLGNHDSFDNSLAKSGVFQGVLMRKRLQELRGEEYVEEMQKFYNGLPIVMKTDSCVACHAAPPRKELSREKLINLRSYPEICYELLTNRLKRSHYLAGYEKRDVKQFRRSLGLPKRTPFVVGHTPLDPFNSFWKNVGNIKGHHIIYSGREDGPSLFIQIHKKMIPLSYPAEPLTKIINEMK</sequence>
<reference evidence="3" key="1">
    <citation type="journal article" date="2013" name="Stand. Genomic Sci.">
        <title>Complete genome sequence of Desulfocapsa sulfexigens, a marine deltaproteobacterium specialized in disproportionating inorganic sulfur compounds.</title>
        <authorList>
            <person name="Finster K.W."/>
            <person name="Kjeldsen K.U."/>
            <person name="Kube M."/>
            <person name="Reinhardt R."/>
            <person name="Mussmann M."/>
            <person name="Amann R."/>
            <person name="Schreiber L."/>
        </authorList>
    </citation>
    <scope>NUCLEOTIDE SEQUENCE [LARGE SCALE GENOMIC DNA]</scope>
    <source>
        <strain evidence="3">DSM 10523 / SB164P1</strain>
    </source>
</reference>
<dbReference type="Pfam" id="PF00149">
    <property type="entry name" value="Metallophos"/>
    <property type="match status" value="1"/>
</dbReference>
<dbReference type="RefSeq" id="WP_015402326.1">
    <property type="nucleotide sequence ID" value="NC_020304.1"/>
</dbReference>
<protein>
    <recommendedName>
        <fullName evidence="1">Calcineurin-like phosphoesterase domain-containing protein</fullName>
    </recommendedName>
</protein>
<evidence type="ECO:0000259" key="1">
    <source>
        <dbReference type="Pfam" id="PF00149"/>
    </source>
</evidence>
<dbReference type="AlphaFoldDB" id="M1P4K4"/>
<gene>
    <name evidence="2" type="ordered locus">UWK_00039</name>
</gene>
<evidence type="ECO:0000313" key="2">
    <source>
        <dbReference type="EMBL" id="AGF76627.1"/>
    </source>
</evidence>
<dbReference type="STRING" id="1167006.UWK_00039"/>
<dbReference type="GO" id="GO:0016787">
    <property type="term" value="F:hydrolase activity"/>
    <property type="evidence" value="ECO:0007669"/>
    <property type="project" value="InterPro"/>
</dbReference>
<dbReference type="InterPro" id="IPR027417">
    <property type="entry name" value="P-loop_NTPase"/>
</dbReference>
<dbReference type="KEGG" id="dsf:UWK_00039"/>
<dbReference type="eggNOG" id="COG0639">
    <property type="taxonomic scope" value="Bacteria"/>
</dbReference>
<proteinExistence type="predicted"/>
<dbReference type="InterPro" id="IPR029052">
    <property type="entry name" value="Metallo-depent_PP-like"/>
</dbReference>